<protein>
    <recommendedName>
        <fullName evidence="2">triphosphoribosyl-dephospho-CoA synthase</fullName>
        <ecNumber evidence="2">2.4.2.52</ecNumber>
    </recommendedName>
</protein>
<dbReference type="RefSeq" id="WP_235118122.1">
    <property type="nucleotide sequence ID" value="NZ_CP090978.1"/>
</dbReference>
<dbReference type="Gene3D" id="1.10.4200.10">
    <property type="entry name" value="Triphosphoribosyl-dephospho-CoA protein"/>
    <property type="match status" value="2"/>
</dbReference>
<keyword evidence="3 6" id="KW-0808">Transferase</keyword>
<dbReference type="EMBL" id="CP090978">
    <property type="protein sequence ID" value="UJF31777.1"/>
    <property type="molecule type" value="Genomic_DNA"/>
</dbReference>
<dbReference type="PANTHER" id="PTHR30201:SF2">
    <property type="entry name" value="2-(5''-TRIPHOSPHORIBOSYL)-3'-DEPHOSPHOCOENZYME-A SYNTHASE"/>
    <property type="match status" value="1"/>
</dbReference>
<keyword evidence="5" id="KW-0067">ATP-binding</keyword>
<keyword evidence="4" id="KW-0547">Nucleotide-binding</keyword>
<dbReference type="InterPro" id="IPR002736">
    <property type="entry name" value="CitG"/>
</dbReference>
<name>A0ABY3SCP3_9BACL</name>
<dbReference type="NCBIfam" id="NF002315">
    <property type="entry name" value="PRK01237.1"/>
    <property type="match status" value="1"/>
</dbReference>
<proteinExistence type="inferred from homology"/>
<gene>
    <name evidence="6" type="ORF">L0M14_18615</name>
</gene>
<dbReference type="HAMAP" id="MF_01883">
    <property type="entry name" value="MdcB"/>
    <property type="match status" value="1"/>
</dbReference>
<accession>A0ABY3SCP3</accession>
<keyword evidence="6" id="KW-0328">Glycosyltransferase</keyword>
<organism evidence="6 7">
    <name type="scientific">Paenibacillus hexagrammi</name>
    <dbReference type="NCBI Taxonomy" id="2908839"/>
    <lineage>
        <taxon>Bacteria</taxon>
        <taxon>Bacillati</taxon>
        <taxon>Bacillota</taxon>
        <taxon>Bacilli</taxon>
        <taxon>Bacillales</taxon>
        <taxon>Paenibacillaceae</taxon>
        <taxon>Paenibacillus</taxon>
    </lineage>
</organism>
<evidence type="ECO:0000256" key="2">
    <source>
        <dbReference type="ARBA" id="ARBA00012074"/>
    </source>
</evidence>
<dbReference type="Pfam" id="PF01874">
    <property type="entry name" value="CitG"/>
    <property type="match status" value="1"/>
</dbReference>
<dbReference type="GO" id="GO:0016757">
    <property type="term" value="F:glycosyltransferase activity"/>
    <property type="evidence" value="ECO:0007669"/>
    <property type="project" value="UniProtKB-KW"/>
</dbReference>
<comment type="catalytic activity">
    <reaction evidence="1">
        <text>3'-dephospho-CoA + ATP = 2'-(5''-triphospho-alpha-D-ribosyl)-3'-dephospho-CoA + adenine</text>
        <dbReference type="Rhea" id="RHEA:15117"/>
        <dbReference type="ChEBI" id="CHEBI:16708"/>
        <dbReference type="ChEBI" id="CHEBI:30616"/>
        <dbReference type="ChEBI" id="CHEBI:57328"/>
        <dbReference type="ChEBI" id="CHEBI:61378"/>
        <dbReference type="EC" id="2.4.2.52"/>
    </reaction>
</comment>
<dbReference type="EC" id="2.4.2.52" evidence="2"/>
<dbReference type="Proteomes" id="UP001649230">
    <property type="component" value="Chromosome"/>
</dbReference>
<sequence>MIWKSAEQCGLCLGDLAVAALIDEVKLTPKPGLVDLQSPGSHTDMHAGLMIASADSLRSSFEAMGSTAYGREPNQELRETLACIGRTGEQSMLLTTGGINTHRGAIWALGLLIAGAAICGSGEAPEQIAEAAGTLARFPDRTAPISTSNGIMAMQKYGVKGARGEAMNGFPHVVQVGLPVLRDSRRSNMSENHARLQALLAIMANLDDTCIIHRGGMETLLVVQQGTQKVLELGGASSIAGWEALERLNKDLVLRHVSPGGSADLLAATLFLDRLSILS</sequence>
<dbReference type="PANTHER" id="PTHR30201">
    <property type="entry name" value="TRIPHOSPHORIBOSYL-DEPHOSPHO-COA SYNTHASE"/>
    <property type="match status" value="1"/>
</dbReference>
<evidence type="ECO:0000256" key="1">
    <source>
        <dbReference type="ARBA" id="ARBA00001210"/>
    </source>
</evidence>
<dbReference type="InterPro" id="IPR017555">
    <property type="entry name" value="TriPribosyl-deP-CoA_syn"/>
</dbReference>
<reference evidence="6 7" key="1">
    <citation type="journal article" date="2024" name="Int. J. Syst. Evol. Microbiol.">
        <title>Paenibacillus hexagrammi sp. nov., a novel bacterium isolated from the gut content of Hexagrammos agrammus.</title>
        <authorList>
            <person name="Jung H.K."/>
            <person name="Kim D.G."/>
            <person name="Zin H."/>
            <person name="Park J."/>
            <person name="Jung H."/>
            <person name="Kim Y.O."/>
            <person name="Kong H.J."/>
            <person name="Kim J.W."/>
            <person name="Kim Y.S."/>
        </authorList>
    </citation>
    <scope>NUCLEOTIDE SEQUENCE [LARGE SCALE GENOMIC DNA]</scope>
    <source>
        <strain evidence="6 7">YPD9-1</strain>
    </source>
</reference>
<evidence type="ECO:0000256" key="5">
    <source>
        <dbReference type="ARBA" id="ARBA00022840"/>
    </source>
</evidence>
<dbReference type="GO" id="GO:0046917">
    <property type="term" value="F:triphosphoribosyl-dephospho-CoA synthase activity"/>
    <property type="evidence" value="ECO:0007669"/>
    <property type="project" value="UniProtKB-EC"/>
</dbReference>
<evidence type="ECO:0000313" key="6">
    <source>
        <dbReference type="EMBL" id="UJF31777.1"/>
    </source>
</evidence>
<evidence type="ECO:0000256" key="4">
    <source>
        <dbReference type="ARBA" id="ARBA00022741"/>
    </source>
</evidence>
<keyword evidence="7" id="KW-1185">Reference proteome</keyword>
<evidence type="ECO:0000256" key="3">
    <source>
        <dbReference type="ARBA" id="ARBA00022679"/>
    </source>
</evidence>
<dbReference type="NCBIfam" id="TIGR03132">
    <property type="entry name" value="malonate_mdcB"/>
    <property type="match status" value="1"/>
</dbReference>
<evidence type="ECO:0000313" key="7">
    <source>
        <dbReference type="Proteomes" id="UP001649230"/>
    </source>
</evidence>